<keyword evidence="4" id="KW-0449">Lipoprotein</keyword>
<evidence type="ECO:0000256" key="4">
    <source>
        <dbReference type="ARBA" id="ARBA00023288"/>
    </source>
</evidence>
<keyword evidence="8" id="KW-1185">Reference proteome</keyword>
<dbReference type="Pfam" id="PF05433">
    <property type="entry name" value="Rick_17kDa_Anti"/>
    <property type="match status" value="1"/>
</dbReference>
<evidence type="ECO:0000256" key="1">
    <source>
        <dbReference type="ARBA" id="ARBA00004459"/>
    </source>
</evidence>
<comment type="caution">
    <text evidence="7">The sequence shown here is derived from an EMBL/GenBank/DDBJ whole genome shotgun (WGS) entry which is preliminary data.</text>
</comment>
<sequence>MTSRLFSRAAMASTIAALALTGANPAEARACKRLNKTEGAAVGAVAGGVLGAVLTGGTTAGVLVGAAAGGVGGHEIARTKYNKHCRRYYRR</sequence>
<proteinExistence type="inferred from homology"/>
<evidence type="ECO:0000313" key="8">
    <source>
        <dbReference type="Proteomes" id="UP001595604"/>
    </source>
</evidence>
<evidence type="ECO:0000256" key="5">
    <source>
        <dbReference type="SAM" id="SignalP"/>
    </source>
</evidence>
<dbReference type="InterPro" id="IPR008816">
    <property type="entry name" value="Gly_zipper_2TM_dom"/>
</dbReference>
<name>A0ABV7IL06_9SPHN</name>
<dbReference type="Proteomes" id="UP001595604">
    <property type="component" value="Unassembled WGS sequence"/>
</dbReference>
<evidence type="ECO:0000259" key="6">
    <source>
        <dbReference type="Pfam" id="PF05433"/>
    </source>
</evidence>
<gene>
    <name evidence="7" type="ORF">ACFOD9_03735</name>
</gene>
<evidence type="ECO:0000313" key="7">
    <source>
        <dbReference type="EMBL" id="MFC3173359.1"/>
    </source>
</evidence>
<organism evidence="7 8">
    <name type="scientific">Novosphingobium bradum</name>
    <dbReference type="NCBI Taxonomy" id="1737444"/>
    <lineage>
        <taxon>Bacteria</taxon>
        <taxon>Pseudomonadati</taxon>
        <taxon>Pseudomonadota</taxon>
        <taxon>Alphaproteobacteria</taxon>
        <taxon>Sphingomonadales</taxon>
        <taxon>Sphingomonadaceae</taxon>
        <taxon>Novosphingobium</taxon>
    </lineage>
</organism>
<dbReference type="EMBL" id="JBHRTQ010000004">
    <property type="protein sequence ID" value="MFC3173359.1"/>
    <property type="molecule type" value="Genomic_DNA"/>
</dbReference>
<protein>
    <recommendedName>
        <fullName evidence="3">17 kDa surface antigen</fullName>
    </recommendedName>
</protein>
<reference evidence="8" key="1">
    <citation type="journal article" date="2019" name="Int. J. Syst. Evol. Microbiol.">
        <title>The Global Catalogue of Microorganisms (GCM) 10K type strain sequencing project: providing services to taxonomists for standard genome sequencing and annotation.</title>
        <authorList>
            <consortium name="The Broad Institute Genomics Platform"/>
            <consortium name="The Broad Institute Genome Sequencing Center for Infectious Disease"/>
            <person name="Wu L."/>
            <person name="Ma J."/>
        </authorList>
    </citation>
    <scope>NUCLEOTIDE SEQUENCE [LARGE SCALE GENOMIC DNA]</scope>
    <source>
        <strain evidence="8">KCTC 42984</strain>
    </source>
</reference>
<comment type="similarity">
    <text evidence="2">Belongs to the rickettsiale 17 kDa surface antigen family.</text>
</comment>
<evidence type="ECO:0000256" key="3">
    <source>
        <dbReference type="ARBA" id="ARBA00015281"/>
    </source>
</evidence>
<feature type="domain" description="Glycine zipper 2TM" evidence="6">
    <location>
        <begin position="39"/>
        <end position="76"/>
    </location>
</feature>
<dbReference type="RefSeq" id="WP_379508748.1">
    <property type="nucleotide sequence ID" value="NZ_JBHRTQ010000004.1"/>
</dbReference>
<keyword evidence="5" id="KW-0732">Signal</keyword>
<comment type="subcellular location">
    <subcellularLocation>
        <location evidence="1">Cell outer membrane</location>
        <topology evidence="1">Lipid-anchor</topology>
    </subcellularLocation>
</comment>
<feature type="chain" id="PRO_5047538765" description="17 kDa surface antigen" evidence="5">
    <location>
        <begin position="29"/>
        <end position="91"/>
    </location>
</feature>
<accession>A0ABV7IL06</accession>
<evidence type="ECO:0000256" key="2">
    <source>
        <dbReference type="ARBA" id="ARBA00008681"/>
    </source>
</evidence>
<feature type="signal peptide" evidence="5">
    <location>
        <begin position="1"/>
        <end position="28"/>
    </location>
</feature>